<gene>
    <name evidence="2" type="ORF">SAMN02746066_04204</name>
</gene>
<keyword evidence="3" id="KW-1185">Reference proteome</keyword>
<dbReference type="AlphaFoldDB" id="A0A1M7N4A5"/>
<dbReference type="OrthoDB" id="9792542at2"/>
<dbReference type="Pfam" id="PF01243">
    <property type="entry name" value="PNPOx_N"/>
    <property type="match status" value="1"/>
</dbReference>
<dbReference type="Proteomes" id="UP000184038">
    <property type="component" value="Unassembled WGS sequence"/>
</dbReference>
<reference evidence="2 3" key="1">
    <citation type="submission" date="2016-11" db="EMBL/GenBank/DDBJ databases">
        <authorList>
            <person name="Jaros S."/>
            <person name="Januszkiewicz K."/>
            <person name="Wedrychowicz H."/>
        </authorList>
    </citation>
    <scope>NUCLEOTIDE SEQUENCE [LARGE SCALE GENOMIC DNA]</scope>
    <source>
        <strain evidence="2 3">DSM 15930</strain>
    </source>
</reference>
<organism evidence="2 3">
    <name type="scientific">Anaerosporobacter mobilis DSM 15930</name>
    <dbReference type="NCBI Taxonomy" id="1120996"/>
    <lineage>
        <taxon>Bacteria</taxon>
        <taxon>Bacillati</taxon>
        <taxon>Bacillota</taxon>
        <taxon>Clostridia</taxon>
        <taxon>Lachnospirales</taxon>
        <taxon>Lachnospiraceae</taxon>
        <taxon>Anaerosporobacter</taxon>
    </lineage>
</organism>
<evidence type="ECO:0000259" key="1">
    <source>
        <dbReference type="Pfam" id="PF01243"/>
    </source>
</evidence>
<dbReference type="InterPro" id="IPR012349">
    <property type="entry name" value="Split_barrel_FMN-bd"/>
</dbReference>
<dbReference type="InterPro" id="IPR011576">
    <property type="entry name" value="Pyridox_Oxase_N"/>
</dbReference>
<dbReference type="STRING" id="1120996.SAMN02746066_04204"/>
<accession>A0A1M7N4A5</accession>
<proteinExistence type="predicted"/>
<protein>
    <submittedName>
        <fullName evidence="2">Uncharacterized protein, pyridoxamine 5'-phosphate oxidase (PNPOx-like) family</fullName>
    </submittedName>
</protein>
<feature type="domain" description="Pyridoxamine 5'-phosphate oxidase N-terminal" evidence="1">
    <location>
        <begin position="3"/>
        <end position="92"/>
    </location>
</feature>
<evidence type="ECO:0000313" key="3">
    <source>
        <dbReference type="Proteomes" id="UP000184038"/>
    </source>
</evidence>
<dbReference type="SUPFAM" id="SSF50475">
    <property type="entry name" value="FMN-binding split barrel"/>
    <property type="match status" value="1"/>
</dbReference>
<dbReference type="Gene3D" id="2.30.110.10">
    <property type="entry name" value="Electron Transport, Fmn-binding Protein, Chain A"/>
    <property type="match status" value="1"/>
</dbReference>
<dbReference type="EMBL" id="FRCP01000025">
    <property type="protein sequence ID" value="SHM98420.1"/>
    <property type="molecule type" value="Genomic_DNA"/>
</dbReference>
<sequence>MSKEEIFQQLNSHPAFHVATVDGDQPHTRAVLLYRADENGIIFHTARSKDLFSQIEKNPKAEFCFDCDGVQIRISGELTILDDNNLKDEIVNHPTRTFLKAWTTNGELSDFYNSLQVLCMKHGKATTWTMDTNFAPKEYIQL</sequence>
<name>A0A1M7N4A5_9FIRM</name>
<evidence type="ECO:0000313" key="2">
    <source>
        <dbReference type="EMBL" id="SHM98420.1"/>
    </source>
</evidence>
<dbReference type="RefSeq" id="WP_073291065.1">
    <property type="nucleotide sequence ID" value="NZ_FRCP01000025.1"/>
</dbReference>